<evidence type="ECO:0000256" key="2">
    <source>
        <dbReference type="ARBA" id="ARBA00008639"/>
    </source>
</evidence>
<comment type="caution">
    <text evidence="4">The sequence shown here is derived from an EMBL/GenBank/DDBJ whole genome shotgun (WGS) entry which is preliminary data.</text>
</comment>
<dbReference type="InterPro" id="IPR036052">
    <property type="entry name" value="TrpB-like_PALP_sf"/>
</dbReference>
<evidence type="ECO:0000256" key="3">
    <source>
        <dbReference type="ARBA" id="ARBA00022898"/>
    </source>
</evidence>
<dbReference type="AlphaFoldDB" id="A0AAW1YE16"/>
<gene>
    <name evidence="4" type="ORF">M0R45_003003</name>
</gene>
<dbReference type="InterPro" id="IPR027278">
    <property type="entry name" value="ACCD_DCysDesulf"/>
</dbReference>
<reference evidence="4 5" key="1">
    <citation type="journal article" date="2023" name="G3 (Bethesda)">
        <title>A chromosome-length genome assembly and annotation of blackberry (Rubus argutus, cv. 'Hillquist').</title>
        <authorList>
            <person name="Bruna T."/>
            <person name="Aryal R."/>
            <person name="Dudchenko O."/>
            <person name="Sargent D.J."/>
            <person name="Mead D."/>
            <person name="Buti M."/>
            <person name="Cavallini A."/>
            <person name="Hytonen T."/>
            <person name="Andres J."/>
            <person name="Pham M."/>
            <person name="Weisz D."/>
            <person name="Mascagni F."/>
            <person name="Usai G."/>
            <person name="Natali L."/>
            <person name="Bassil N."/>
            <person name="Fernandez G.E."/>
            <person name="Lomsadze A."/>
            <person name="Armour M."/>
            <person name="Olukolu B."/>
            <person name="Poorten T."/>
            <person name="Britton C."/>
            <person name="Davik J."/>
            <person name="Ashrafi H."/>
            <person name="Aiden E.L."/>
            <person name="Borodovsky M."/>
            <person name="Worthington M."/>
        </authorList>
    </citation>
    <scope>NUCLEOTIDE SEQUENCE [LARGE SCALE GENOMIC DNA]</scope>
    <source>
        <strain evidence="4">PI 553951</strain>
    </source>
</reference>
<dbReference type="PANTHER" id="PTHR43780">
    <property type="entry name" value="1-AMINOCYCLOPROPANE-1-CARBOXYLATE DEAMINASE-RELATED"/>
    <property type="match status" value="1"/>
</dbReference>
<dbReference type="Gene3D" id="3.40.50.1100">
    <property type="match status" value="1"/>
</dbReference>
<dbReference type="SUPFAM" id="SSF53686">
    <property type="entry name" value="Tryptophan synthase beta subunit-like PLP-dependent enzymes"/>
    <property type="match status" value="2"/>
</dbReference>
<name>A0AAW1YE16_RUBAR</name>
<evidence type="ECO:0000313" key="4">
    <source>
        <dbReference type="EMBL" id="KAK9947374.1"/>
    </source>
</evidence>
<dbReference type="Proteomes" id="UP001457282">
    <property type="component" value="Unassembled WGS sequence"/>
</dbReference>
<keyword evidence="5" id="KW-1185">Reference proteome</keyword>
<comment type="cofactor">
    <cofactor evidence="1">
        <name>pyridoxal 5'-phosphate</name>
        <dbReference type="ChEBI" id="CHEBI:597326"/>
    </cofactor>
</comment>
<comment type="similarity">
    <text evidence="2">Belongs to the ACC deaminase/D-cysteine desulfhydrase family.</text>
</comment>
<evidence type="ECO:0000313" key="5">
    <source>
        <dbReference type="Proteomes" id="UP001457282"/>
    </source>
</evidence>
<accession>A0AAW1YE16</accession>
<proteinExistence type="inferred from homology"/>
<organism evidence="4 5">
    <name type="scientific">Rubus argutus</name>
    <name type="common">Southern blackberry</name>
    <dbReference type="NCBI Taxonomy" id="59490"/>
    <lineage>
        <taxon>Eukaryota</taxon>
        <taxon>Viridiplantae</taxon>
        <taxon>Streptophyta</taxon>
        <taxon>Embryophyta</taxon>
        <taxon>Tracheophyta</taxon>
        <taxon>Spermatophyta</taxon>
        <taxon>Magnoliopsida</taxon>
        <taxon>eudicotyledons</taxon>
        <taxon>Gunneridae</taxon>
        <taxon>Pentapetalae</taxon>
        <taxon>rosids</taxon>
        <taxon>fabids</taxon>
        <taxon>Rosales</taxon>
        <taxon>Rosaceae</taxon>
        <taxon>Rosoideae</taxon>
        <taxon>Rosoideae incertae sedis</taxon>
        <taxon>Rubus</taxon>
    </lineage>
</organism>
<dbReference type="EMBL" id="JBEDUW010000001">
    <property type="protein sequence ID" value="KAK9947374.1"/>
    <property type="molecule type" value="Genomic_DNA"/>
</dbReference>
<keyword evidence="3" id="KW-0663">Pyridoxal phosphate</keyword>
<evidence type="ECO:0000256" key="1">
    <source>
        <dbReference type="ARBA" id="ARBA00001933"/>
    </source>
</evidence>
<dbReference type="GO" id="GO:0019148">
    <property type="term" value="F:D-cysteine desulfhydrase activity"/>
    <property type="evidence" value="ECO:0007669"/>
    <property type="project" value="TreeGrafter"/>
</dbReference>
<sequence>MQLSGNEVHNLEFLMADAMAKGADCIITIGGIQSNHCRATAVHAFCVSDDPDYFYNDVQGLLDGLEGGIDSHDIVDIQNEVLYFVKEIAAATGVILDPVYSGNAAYGLLKDMAENPKKWEAGKILLIHTGGLLGLFDKVGEMTPLLGNWIENLFHENVLVHFLDNQGKKDCSALMNDA</sequence>
<protein>
    <submittedName>
        <fullName evidence="4">Uncharacterized protein</fullName>
    </submittedName>
</protein>
<dbReference type="PANTHER" id="PTHR43780:SF2">
    <property type="entry name" value="1-AMINOCYCLOPROPANE-1-CARBOXYLATE DEAMINASE-RELATED"/>
    <property type="match status" value="1"/>
</dbReference>